<protein>
    <submittedName>
        <fullName evidence="1">Uncharacterized protein</fullName>
    </submittedName>
</protein>
<gene>
    <name evidence="1" type="ORF">GB883_12570</name>
</gene>
<reference evidence="1 2" key="1">
    <citation type="submission" date="2019-10" db="EMBL/GenBank/DDBJ databases">
        <title>Georgenia wutianyii sp. nov. and Georgenia yuyongxinii sp. nov. isolated from plateau pika (Ochotona curzoniae) in the Qinghai-Tibet plateau of China.</title>
        <authorList>
            <person name="Tian Z."/>
        </authorList>
    </citation>
    <scope>NUCLEOTIDE SEQUENCE [LARGE SCALE GENOMIC DNA]</scope>
    <source>
        <strain evidence="1 2">DSM 21501</strain>
    </source>
</reference>
<comment type="caution">
    <text evidence="1">The sequence shown here is derived from an EMBL/GenBank/DDBJ whole genome shotgun (WGS) entry which is preliminary data.</text>
</comment>
<dbReference type="EMBL" id="WHJE01000058">
    <property type="protein sequence ID" value="KAE8763728.1"/>
    <property type="molecule type" value="Genomic_DNA"/>
</dbReference>
<name>A0A7J5UMW3_9MICO</name>
<dbReference type="Proteomes" id="UP000451860">
    <property type="component" value="Unassembled WGS sequence"/>
</dbReference>
<sequence length="88" mass="9633">MRPRLLLAVTVGAVAVTALMVARAPGLRDRLRALPADFAAAFREREAELRAALLPDDDAVAAARTEVARRRGRHAADEESDDLPYSFY</sequence>
<evidence type="ECO:0000313" key="1">
    <source>
        <dbReference type="EMBL" id="KAE8763728.1"/>
    </source>
</evidence>
<proteinExistence type="predicted"/>
<accession>A0A7J5UMW3</accession>
<keyword evidence="2" id="KW-1185">Reference proteome</keyword>
<dbReference type="AlphaFoldDB" id="A0A7J5UMW3"/>
<dbReference type="RefSeq" id="WP_152203906.1">
    <property type="nucleotide sequence ID" value="NZ_VUKF01000037.1"/>
</dbReference>
<organism evidence="1 2">
    <name type="scientific">Georgenia thermotolerans</name>
    <dbReference type="NCBI Taxonomy" id="527326"/>
    <lineage>
        <taxon>Bacteria</taxon>
        <taxon>Bacillati</taxon>
        <taxon>Actinomycetota</taxon>
        <taxon>Actinomycetes</taxon>
        <taxon>Micrococcales</taxon>
        <taxon>Bogoriellaceae</taxon>
        <taxon>Georgenia</taxon>
    </lineage>
</organism>
<evidence type="ECO:0000313" key="2">
    <source>
        <dbReference type="Proteomes" id="UP000451860"/>
    </source>
</evidence>